<sequence>MSGPASGSGIALALAVLEEVARGGPTLSANRIAQLLGMPRASAYRLINSLTSDEYLLRHPTLDGFVLGVRVVELAHLIAPRTADPTPEIIAALRERTGEAVHFVRYPGGRVVIVDEDPDLPLLSIDRTRRQLGATAIGRLLLAEFPPLEATVDPVAARVVADSARASGISIDERLRIASEIERLGYAWCTEPGAVARACIAVPVRSPEGELVAAVVLSTVGAERDRVARHLGALLDASAELAHRAYAVDPQRG</sequence>
<dbReference type="EMBL" id="CP013979">
    <property type="protein sequence ID" value="ANJ25560.1"/>
    <property type="molecule type" value="Genomic_DNA"/>
</dbReference>
<evidence type="ECO:0000256" key="2">
    <source>
        <dbReference type="ARBA" id="ARBA00023125"/>
    </source>
</evidence>
<dbReference type="InterPro" id="IPR014757">
    <property type="entry name" value="Tscrpt_reg_IclR_C"/>
</dbReference>
<dbReference type="InterPro" id="IPR036390">
    <property type="entry name" value="WH_DNA-bd_sf"/>
</dbReference>
<reference evidence="6 7" key="1">
    <citation type="journal article" date="2016" name="Int. J. Syst. Evol. Microbiol.">
        <title>Agromyces aureus sp. nov., isolated from the rhizosphere of Salix caprea L. grown in a heavy-metal-contaminated soil.</title>
        <authorList>
            <person name="Corretto E."/>
            <person name="Antonielli L."/>
            <person name="Sessitsch A."/>
            <person name="Compant S."/>
            <person name="Gorfer M."/>
            <person name="Kuffner M."/>
            <person name="Brader G."/>
        </authorList>
    </citation>
    <scope>NUCLEOTIDE SEQUENCE [LARGE SCALE GENOMIC DNA]</scope>
    <source>
        <strain evidence="6 7">AR33</strain>
    </source>
</reference>
<evidence type="ECO:0000313" key="7">
    <source>
        <dbReference type="Proteomes" id="UP000078437"/>
    </source>
</evidence>
<dbReference type="Proteomes" id="UP000078437">
    <property type="component" value="Chromosome"/>
</dbReference>
<dbReference type="SMART" id="SM00346">
    <property type="entry name" value="HTH_ICLR"/>
    <property type="match status" value="1"/>
</dbReference>
<dbReference type="GO" id="GO:0003700">
    <property type="term" value="F:DNA-binding transcription factor activity"/>
    <property type="evidence" value="ECO:0007669"/>
    <property type="project" value="TreeGrafter"/>
</dbReference>
<dbReference type="KEGG" id="agy:ATC03_00995"/>
<dbReference type="InterPro" id="IPR036388">
    <property type="entry name" value="WH-like_DNA-bd_sf"/>
</dbReference>
<dbReference type="SUPFAM" id="SSF46785">
    <property type="entry name" value="Winged helix' DNA-binding domain"/>
    <property type="match status" value="1"/>
</dbReference>
<dbReference type="PANTHER" id="PTHR30136:SF35">
    <property type="entry name" value="HTH-TYPE TRANSCRIPTIONAL REGULATOR RV1719"/>
    <property type="match status" value="1"/>
</dbReference>
<dbReference type="GO" id="GO:0045892">
    <property type="term" value="P:negative regulation of DNA-templated transcription"/>
    <property type="evidence" value="ECO:0007669"/>
    <property type="project" value="TreeGrafter"/>
</dbReference>
<evidence type="ECO:0000256" key="3">
    <source>
        <dbReference type="ARBA" id="ARBA00023163"/>
    </source>
</evidence>
<evidence type="ECO:0000259" key="4">
    <source>
        <dbReference type="PROSITE" id="PS51077"/>
    </source>
</evidence>
<evidence type="ECO:0000256" key="1">
    <source>
        <dbReference type="ARBA" id="ARBA00023015"/>
    </source>
</evidence>
<dbReference type="Gene3D" id="3.30.450.40">
    <property type="match status" value="1"/>
</dbReference>
<evidence type="ECO:0000259" key="5">
    <source>
        <dbReference type="PROSITE" id="PS51078"/>
    </source>
</evidence>
<dbReference type="RefSeq" id="WP_067872037.1">
    <property type="nucleotide sequence ID" value="NZ_CP013979.1"/>
</dbReference>
<dbReference type="PANTHER" id="PTHR30136">
    <property type="entry name" value="HELIX-TURN-HELIX TRANSCRIPTIONAL REGULATOR, ICLR FAMILY"/>
    <property type="match status" value="1"/>
</dbReference>
<organism evidence="6 7">
    <name type="scientific">Agromyces aureus</name>
    <dbReference type="NCBI Taxonomy" id="453304"/>
    <lineage>
        <taxon>Bacteria</taxon>
        <taxon>Bacillati</taxon>
        <taxon>Actinomycetota</taxon>
        <taxon>Actinomycetes</taxon>
        <taxon>Micrococcales</taxon>
        <taxon>Microbacteriaceae</taxon>
        <taxon>Agromyces</taxon>
    </lineage>
</organism>
<dbReference type="PROSITE" id="PS51077">
    <property type="entry name" value="HTH_ICLR"/>
    <property type="match status" value="1"/>
</dbReference>
<keyword evidence="7" id="KW-1185">Reference proteome</keyword>
<dbReference type="InterPro" id="IPR029016">
    <property type="entry name" value="GAF-like_dom_sf"/>
</dbReference>
<dbReference type="PROSITE" id="PS51078">
    <property type="entry name" value="ICLR_ED"/>
    <property type="match status" value="1"/>
</dbReference>
<accession>A0A191WBC7</accession>
<feature type="domain" description="HTH iclR-type" evidence="4">
    <location>
        <begin position="7"/>
        <end position="69"/>
    </location>
</feature>
<keyword evidence="3" id="KW-0804">Transcription</keyword>
<evidence type="ECO:0000313" key="6">
    <source>
        <dbReference type="EMBL" id="ANJ25560.1"/>
    </source>
</evidence>
<gene>
    <name evidence="6" type="ORF">ATC03_00995</name>
</gene>
<dbReference type="AlphaFoldDB" id="A0A191WBC7"/>
<keyword evidence="2" id="KW-0238">DNA-binding</keyword>
<dbReference type="InterPro" id="IPR005471">
    <property type="entry name" value="Tscrpt_reg_IclR_N"/>
</dbReference>
<evidence type="ECO:0008006" key="8">
    <source>
        <dbReference type="Google" id="ProtNLM"/>
    </source>
</evidence>
<proteinExistence type="predicted"/>
<protein>
    <recommendedName>
        <fullName evidence="8">IclR family transcriptional regulator</fullName>
    </recommendedName>
</protein>
<feature type="domain" description="IclR-ED" evidence="5">
    <location>
        <begin position="70"/>
        <end position="248"/>
    </location>
</feature>
<dbReference type="GO" id="GO:0003677">
    <property type="term" value="F:DNA binding"/>
    <property type="evidence" value="ECO:0007669"/>
    <property type="project" value="UniProtKB-KW"/>
</dbReference>
<dbReference type="Pfam" id="PF09339">
    <property type="entry name" value="HTH_IclR"/>
    <property type="match status" value="1"/>
</dbReference>
<reference evidence="7" key="2">
    <citation type="submission" date="2016-01" db="EMBL/GenBank/DDBJ databases">
        <title>Complete genome sequence of Agromyces aureus AR33T and comparison with related organisms.</title>
        <authorList>
            <person name="Corretto E."/>
            <person name="Antonielli L."/>
            <person name="Sessitsch A."/>
            <person name="Brader G."/>
        </authorList>
    </citation>
    <scope>NUCLEOTIDE SEQUENCE [LARGE SCALE GENOMIC DNA]</scope>
    <source>
        <strain evidence="7">AR33</strain>
    </source>
</reference>
<keyword evidence="1" id="KW-0805">Transcription regulation</keyword>
<dbReference type="STRING" id="453304.ATC03_00995"/>
<dbReference type="OrthoDB" id="5242615at2"/>
<dbReference type="Gene3D" id="1.10.10.10">
    <property type="entry name" value="Winged helix-like DNA-binding domain superfamily/Winged helix DNA-binding domain"/>
    <property type="match status" value="1"/>
</dbReference>
<name>A0A191WBC7_9MICO</name>
<dbReference type="InterPro" id="IPR050707">
    <property type="entry name" value="HTH_MetabolicPath_Reg"/>
</dbReference>
<dbReference type="Pfam" id="PF01614">
    <property type="entry name" value="IclR_C"/>
    <property type="match status" value="1"/>
</dbReference>
<dbReference type="SUPFAM" id="SSF55781">
    <property type="entry name" value="GAF domain-like"/>
    <property type="match status" value="1"/>
</dbReference>